<dbReference type="InterPro" id="IPR019587">
    <property type="entry name" value="Polyketide_cyclase/dehydratase"/>
</dbReference>
<dbReference type="Pfam" id="PF10604">
    <property type="entry name" value="Polyketide_cyc2"/>
    <property type="match status" value="1"/>
</dbReference>
<keyword evidence="2" id="KW-1185">Reference proteome</keyword>
<name>A0A6I6FQV4_9ACTN</name>
<dbReference type="Gene3D" id="3.30.530.20">
    <property type="match status" value="1"/>
</dbReference>
<gene>
    <name evidence="1" type="ORF">EIZ62_29975</name>
</gene>
<dbReference type="SUPFAM" id="SSF55961">
    <property type="entry name" value="Bet v1-like"/>
    <property type="match status" value="1"/>
</dbReference>
<evidence type="ECO:0000313" key="2">
    <source>
        <dbReference type="Proteomes" id="UP000422572"/>
    </source>
</evidence>
<dbReference type="AlphaFoldDB" id="A0A6I6FQV4"/>
<dbReference type="OrthoDB" id="4545830at2"/>
<proteinExistence type="predicted"/>
<organism evidence="1 2">
    <name type="scientific">Streptomyces ficellus</name>
    <dbReference type="NCBI Taxonomy" id="1977088"/>
    <lineage>
        <taxon>Bacteria</taxon>
        <taxon>Bacillati</taxon>
        <taxon>Actinomycetota</taxon>
        <taxon>Actinomycetes</taxon>
        <taxon>Kitasatosporales</taxon>
        <taxon>Streptomycetaceae</taxon>
        <taxon>Streptomyces</taxon>
    </lineage>
</organism>
<protein>
    <submittedName>
        <fullName evidence="1">SRPBCC family protein</fullName>
    </submittedName>
</protein>
<dbReference type="Proteomes" id="UP000422572">
    <property type="component" value="Chromosome"/>
</dbReference>
<dbReference type="CDD" id="cd07821">
    <property type="entry name" value="PYR_PYL_RCAR_like"/>
    <property type="match status" value="1"/>
</dbReference>
<dbReference type="EMBL" id="CP034279">
    <property type="protein sequence ID" value="QGV82015.1"/>
    <property type="molecule type" value="Genomic_DNA"/>
</dbReference>
<evidence type="ECO:0000313" key="1">
    <source>
        <dbReference type="EMBL" id="QGV82015.1"/>
    </source>
</evidence>
<sequence length="152" mass="16785">METLTVRRVVEAPVADVFDWCATTTHYTRSPYVLAARLARRGADAPYGVGAVRVHTWLIGRFRERITAYDPPYGFDYTVERSFPPARHRLGRMTFSETSGGTLVEWTTTFEVRAPFAAAALTRVFAKPVVAHVFGDILRAADAALTGGAGHR</sequence>
<accession>A0A6I6FQV4</accession>
<dbReference type="InterPro" id="IPR023393">
    <property type="entry name" value="START-like_dom_sf"/>
</dbReference>
<dbReference type="KEGG" id="sfic:EIZ62_29975"/>
<reference evidence="1 2" key="1">
    <citation type="submission" date="2018-12" db="EMBL/GenBank/DDBJ databases">
        <title>Complete genome sequence of Streptomyces ficellus NRRL8067, the producer of ficellomycin, feldamycin and nojirimycin.</title>
        <authorList>
            <person name="Zhang H."/>
            <person name="Yue R."/>
            <person name="Liu Y."/>
            <person name="Li M."/>
            <person name="Mu H."/>
            <person name="Zhang J."/>
        </authorList>
    </citation>
    <scope>NUCLEOTIDE SEQUENCE [LARGE SCALE GENOMIC DNA]</scope>
    <source>
        <strain evidence="1 2">NRRL 8067</strain>
    </source>
</reference>
<dbReference type="RefSeq" id="WP_156695751.1">
    <property type="nucleotide sequence ID" value="NZ_CP034279.1"/>
</dbReference>